<keyword evidence="4" id="KW-1185">Reference proteome</keyword>
<evidence type="ECO:0000256" key="1">
    <source>
        <dbReference type="SAM" id="MobiDB-lite"/>
    </source>
</evidence>
<reference evidence="3 4" key="1">
    <citation type="submission" date="2024-02" db="EMBL/GenBank/DDBJ databases">
        <authorList>
            <person name="Chen Y."/>
            <person name="Shah S."/>
            <person name="Dougan E. K."/>
            <person name="Thang M."/>
            <person name="Chan C."/>
        </authorList>
    </citation>
    <scope>NUCLEOTIDE SEQUENCE [LARGE SCALE GENOMIC DNA]</scope>
</reference>
<organism evidence="3 4">
    <name type="scientific">Durusdinium trenchii</name>
    <dbReference type="NCBI Taxonomy" id="1381693"/>
    <lineage>
        <taxon>Eukaryota</taxon>
        <taxon>Sar</taxon>
        <taxon>Alveolata</taxon>
        <taxon>Dinophyceae</taxon>
        <taxon>Suessiales</taxon>
        <taxon>Symbiodiniaceae</taxon>
        <taxon>Durusdinium</taxon>
    </lineage>
</organism>
<evidence type="ECO:0000313" key="4">
    <source>
        <dbReference type="Proteomes" id="UP001642484"/>
    </source>
</evidence>
<feature type="region of interest" description="Disordered" evidence="1">
    <location>
        <begin position="403"/>
        <end position="433"/>
    </location>
</feature>
<accession>A0ABP0MIZ2</accession>
<name>A0ABP0MIZ2_9DINO</name>
<keyword evidence="2" id="KW-0812">Transmembrane</keyword>
<feature type="compositionally biased region" description="Low complexity" evidence="1">
    <location>
        <begin position="410"/>
        <end position="421"/>
    </location>
</feature>
<evidence type="ECO:0000313" key="3">
    <source>
        <dbReference type="EMBL" id="CAK9050657.1"/>
    </source>
</evidence>
<gene>
    <name evidence="3" type="ORF">CCMP2556_LOCUS25804</name>
</gene>
<sequence>MKQRSYGNAKFTALAQDGIDEDYFSDNYSGDESVWRSPWCWGGICLCCLCFTMLPLFVASFFLNSWATDAMEAAGLQTFGVPTTVDSVEISPLSARWSLANLRVASPPGFGDMAEGHVWTCEFPYLIIDNGIFDLSFRSMFFNPLYLEELTLRDVRLNWDQRVDGTSNGKTIMEHISAASKSAANKQFNDYLMTKQVIVDKITFFNIVTRLCLHPSCEMSPPPYFVIKKVEVNDVGKKTGGVYIPDLLHVIVQAVVVAAIKAAPNQLGNPVADSLGAGLLQALDYAQIHYDLGGGLQAASAQIGTQMGRLSRGTAALGQGVANTVESSEPQLIKALDQVLGLDHPTDATKKEVQKFVNQNAKAAAGNFASVVGNFSKVLSRGERDVGSNVSTVLAAMGEALENEKPEQPAPGAAPGTAAGTDLNDAASSAMKDVSTMIRSGEKAVSKMLKKQESSQSSFNPVSTFAHAFEQGQSEKPKSPLDVFAGMLRGAQTPAPSTAS</sequence>
<keyword evidence="2" id="KW-1133">Transmembrane helix</keyword>
<proteinExistence type="predicted"/>
<keyword evidence="2" id="KW-0472">Membrane</keyword>
<evidence type="ECO:0000256" key="2">
    <source>
        <dbReference type="SAM" id="Phobius"/>
    </source>
</evidence>
<dbReference type="Proteomes" id="UP001642484">
    <property type="component" value="Unassembled WGS sequence"/>
</dbReference>
<feature type="transmembrane region" description="Helical" evidence="2">
    <location>
        <begin position="39"/>
        <end position="63"/>
    </location>
</feature>
<protein>
    <submittedName>
        <fullName evidence="3">Uncharacterized protein</fullName>
    </submittedName>
</protein>
<dbReference type="EMBL" id="CAXAMN010017524">
    <property type="protein sequence ID" value="CAK9050657.1"/>
    <property type="molecule type" value="Genomic_DNA"/>
</dbReference>
<comment type="caution">
    <text evidence="3">The sequence shown here is derived from an EMBL/GenBank/DDBJ whole genome shotgun (WGS) entry which is preliminary data.</text>
</comment>